<dbReference type="EMBL" id="QGNW01000299">
    <property type="protein sequence ID" value="RVW78212.1"/>
    <property type="molecule type" value="Genomic_DNA"/>
</dbReference>
<feature type="domain" description="Retrotransposon gag" evidence="3">
    <location>
        <begin position="173"/>
        <end position="240"/>
    </location>
</feature>
<organism evidence="4 5">
    <name type="scientific">Vitis vinifera</name>
    <name type="common">Grape</name>
    <dbReference type="NCBI Taxonomy" id="29760"/>
    <lineage>
        <taxon>Eukaryota</taxon>
        <taxon>Viridiplantae</taxon>
        <taxon>Streptophyta</taxon>
        <taxon>Embryophyta</taxon>
        <taxon>Tracheophyta</taxon>
        <taxon>Spermatophyta</taxon>
        <taxon>Magnoliopsida</taxon>
        <taxon>eudicotyledons</taxon>
        <taxon>Gunneridae</taxon>
        <taxon>Pentapetalae</taxon>
        <taxon>rosids</taxon>
        <taxon>Vitales</taxon>
        <taxon>Vitaceae</taxon>
        <taxon>Viteae</taxon>
        <taxon>Vitis</taxon>
    </lineage>
</organism>
<feature type="region of interest" description="Disordered" evidence="2">
    <location>
        <begin position="1"/>
        <end position="32"/>
    </location>
</feature>
<evidence type="ECO:0000313" key="5">
    <source>
        <dbReference type="Proteomes" id="UP000288805"/>
    </source>
</evidence>
<comment type="caution">
    <text evidence="4">The sequence shown here is derived from an EMBL/GenBank/DDBJ whole genome shotgun (WGS) entry which is preliminary data.</text>
</comment>
<evidence type="ECO:0000256" key="2">
    <source>
        <dbReference type="SAM" id="MobiDB-lite"/>
    </source>
</evidence>
<protein>
    <recommendedName>
        <fullName evidence="3">Retrotransposon gag domain-containing protein</fullName>
    </recommendedName>
</protein>
<sequence>MSGSNVDETSEQTRGRETEPTARGRGRKDKSHDVVANMEARLAKVKLAMADTREGLDLIEQGMEKGMKDLREQIQDLREEMLSQGWRLWPLKWSPKTRRLGRSWPSTRLLCRHGSCPPKRHLGWRCRSHKGLVASGMSRSWTTSYGIWSDTSRLSHYLMRRLRFADMEKDICTIETWEDFKREIKRQFYPEVVAYLAKKNMRRLKHIGSIRDYAKEFSLLMLEIPNMTKEDLLFNFMDNLQGWAEGDSSKVESLENSHATGGGDGVSRDYNAPRMGSGKMPSVREGRRKAKRKEFTPKIKCFLFLITKANLRLRRVLWNPYKEYTRTGRPDIPSKGIRTTYSDKICYQTSVIFTSSVRRHFSSGYLTSRWERRMFRAPTFYIRISYSRMGEEDASTSPDIHIRTF</sequence>
<dbReference type="InterPro" id="IPR005162">
    <property type="entry name" value="Retrotrans_gag_dom"/>
</dbReference>
<feature type="coiled-coil region" evidence="1">
    <location>
        <begin position="60"/>
        <end position="87"/>
    </location>
</feature>
<keyword evidence="1" id="KW-0175">Coiled coil</keyword>
<proteinExistence type="predicted"/>
<dbReference type="AlphaFoldDB" id="A0A438H182"/>
<evidence type="ECO:0000256" key="1">
    <source>
        <dbReference type="SAM" id="Coils"/>
    </source>
</evidence>
<evidence type="ECO:0000259" key="3">
    <source>
        <dbReference type="Pfam" id="PF03732"/>
    </source>
</evidence>
<gene>
    <name evidence="4" type="ORF">CK203_054735</name>
</gene>
<feature type="compositionally biased region" description="Basic and acidic residues" evidence="2">
    <location>
        <begin position="11"/>
        <end position="22"/>
    </location>
</feature>
<reference evidence="4 5" key="1">
    <citation type="journal article" date="2018" name="PLoS Genet.">
        <title>Population sequencing reveals clonal diversity and ancestral inbreeding in the grapevine cultivar Chardonnay.</title>
        <authorList>
            <person name="Roach M.J."/>
            <person name="Johnson D.L."/>
            <person name="Bohlmann J."/>
            <person name="van Vuuren H.J."/>
            <person name="Jones S.J."/>
            <person name="Pretorius I.S."/>
            <person name="Schmidt S.A."/>
            <person name="Borneman A.R."/>
        </authorList>
    </citation>
    <scope>NUCLEOTIDE SEQUENCE [LARGE SCALE GENOMIC DNA]</scope>
    <source>
        <strain evidence="5">cv. Chardonnay</strain>
        <tissue evidence="4">Leaf</tissue>
    </source>
</reference>
<accession>A0A438H182</accession>
<name>A0A438H182_VITVI</name>
<feature type="region of interest" description="Disordered" evidence="2">
    <location>
        <begin position="251"/>
        <end position="289"/>
    </location>
</feature>
<dbReference type="Pfam" id="PF03732">
    <property type="entry name" value="Retrotrans_gag"/>
    <property type="match status" value="1"/>
</dbReference>
<dbReference type="Proteomes" id="UP000288805">
    <property type="component" value="Unassembled WGS sequence"/>
</dbReference>
<evidence type="ECO:0000313" key="4">
    <source>
        <dbReference type="EMBL" id="RVW78212.1"/>
    </source>
</evidence>